<dbReference type="InterPro" id="IPR036388">
    <property type="entry name" value="WH-like_DNA-bd_sf"/>
</dbReference>
<dbReference type="AlphaFoldDB" id="A0A645IGU7"/>
<organism evidence="1">
    <name type="scientific">bioreactor metagenome</name>
    <dbReference type="NCBI Taxonomy" id="1076179"/>
    <lineage>
        <taxon>unclassified sequences</taxon>
        <taxon>metagenomes</taxon>
        <taxon>ecological metagenomes</taxon>
    </lineage>
</organism>
<sequence length="152" mass="18287">MKYWQKDRNYRKYHNEDGTFRYVITVDGVDVEVPREVHQAYAQADRKERYGYEREDGLHLSLDRMVDDGMHLSYLTGQHVEPAEDAAIRDLMIEQMMDVMLLLSEEDRELIDQLFFENISAREVARTIGVYHRTIIYRRDKVLEKLRRLMNE</sequence>
<evidence type="ECO:0008006" key="2">
    <source>
        <dbReference type="Google" id="ProtNLM"/>
    </source>
</evidence>
<dbReference type="SUPFAM" id="SSF88659">
    <property type="entry name" value="Sigma3 and sigma4 domains of RNA polymerase sigma factors"/>
    <property type="match status" value="1"/>
</dbReference>
<name>A0A645IGU7_9ZZZZ</name>
<reference evidence="1" key="1">
    <citation type="submission" date="2019-08" db="EMBL/GenBank/DDBJ databases">
        <authorList>
            <person name="Kucharzyk K."/>
            <person name="Murdoch R.W."/>
            <person name="Higgins S."/>
            <person name="Loffler F."/>
        </authorList>
    </citation>
    <scope>NUCLEOTIDE SEQUENCE</scope>
</reference>
<dbReference type="InterPro" id="IPR013324">
    <property type="entry name" value="RNA_pol_sigma_r3/r4-like"/>
</dbReference>
<proteinExistence type="predicted"/>
<comment type="caution">
    <text evidence="1">The sequence shown here is derived from an EMBL/GenBank/DDBJ whole genome shotgun (WGS) entry which is preliminary data.</text>
</comment>
<dbReference type="Gene3D" id="1.10.10.10">
    <property type="entry name" value="Winged helix-like DNA-binding domain superfamily/Winged helix DNA-binding domain"/>
    <property type="match status" value="1"/>
</dbReference>
<accession>A0A645IGU7</accession>
<protein>
    <recommendedName>
        <fullName evidence="2">RNA polymerase sigma factor 70 region 4 type 2 domain-containing protein</fullName>
    </recommendedName>
</protein>
<gene>
    <name evidence="1" type="ORF">SDC9_197832</name>
</gene>
<dbReference type="EMBL" id="VSSQ01114162">
    <property type="protein sequence ID" value="MPN50206.1"/>
    <property type="molecule type" value="Genomic_DNA"/>
</dbReference>
<evidence type="ECO:0000313" key="1">
    <source>
        <dbReference type="EMBL" id="MPN50206.1"/>
    </source>
</evidence>